<dbReference type="PANTHER" id="PTHR34148:SF1">
    <property type="entry name" value="ADENOSYLCOBINAMIDE-GDP RIBAZOLETRANSFERASE"/>
    <property type="match status" value="1"/>
</dbReference>
<dbReference type="HAMAP" id="MF_00719">
    <property type="entry name" value="CobS"/>
    <property type="match status" value="1"/>
</dbReference>
<dbReference type="UniPathway" id="UPA00148">
    <property type="reaction ID" value="UER00238"/>
</dbReference>
<dbReference type="GO" id="GO:0008818">
    <property type="term" value="F:cobalamin 5'-phosphate synthase activity"/>
    <property type="evidence" value="ECO:0007669"/>
    <property type="project" value="UniProtKB-UniRule"/>
</dbReference>
<gene>
    <name evidence="19" type="primary">cobS</name>
    <name evidence="20" type="ORF">HNR60_001347</name>
</gene>
<keyword evidence="11 19" id="KW-0460">Magnesium</keyword>
<feature type="transmembrane region" description="Helical" evidence="19">
    <location>
        <begin position="185"/>
        <end position="203"/>
    </location>
</feature>
<feature type="transmembrane region" description="Helical" evidence="19">
    <location>
        <begin position="121"/>
        <end position="143"/>
    </location>
</feature>
<evidence type="ECO:0000256" key="18">
    <source>
        <dbReference type="ARBA" id="ARBA00049504"/>
    </source>
</evidence>
<dbReference type="NCBIfam" id="TIGR00317">
    <property type="entry name" value="cobS"/>
    <property type="match status" value="1"/>
</dbReference>
<dbReference type="GO" id="GO:0005886">
    <property type="term" value="C:plasma membrane"/>
    <property type="evidence" value="ECO:0007669"/>
    <property type="project" value="UniProtKB-SubCell"/>
</dbReference>
<comment type="similarity">
    <text evidence="4 19">Belongs to the CobS family.</text>
</comment>
<comment type="caution">
    <text evidence="20">The sequence shown here is derived from an EMBL/GenBank/DDBJ whole genome shotgun (WGS) entry which is preliminary data.</text>
</comment>
<evidence type="ECO:0000313" key="21">
    <source>
        <dbReference type="Proteomes" id="UP000542353"/>
    </source>
</evidence>
<keyword evidence="7 19" id="KW-1003">Cell membrane</keyword>
<evidence type="ECO:0000256" key="13">
    <source>
        <dbReference type="ARBA" id="ARBA00023136"/>
    </source>
</evidence>
<comment type="catalytic activity">
    <reaction evidence="17 19">
        <text>alpha-ribazole + adenosylcob(III)inamide-GDP = adenosylcob(III)alamin + GMP + H(+)</text>
        <dbReference type="Rhea" id="RHEA:16049"/>
        <dbReference type="ChEBI" id="CHEBI:10329"/>
        <dbReference type="ChEBI" id="CHEBI:15378"/>
        <dbReference type="ChEBI" id="CHEBI:18408"/>
        <dbReference type="ChEBI" id="CHEBI:58115"/>
        <dbReference type="ChEBI" id="CHEBI:60487"/>
        <dbReference type="EC" id="2.7.8.26"/>
    </reaction>
</comment>
<dbReference type="EMBL" id="JACHIH010000005">
    <property type="protein sequence ID" value="MBB5046599.1"/>
    <property type="molecule type" value="Genomic_DNA"/>
</dbReference>
<evidence type="ECO:0000256" key="5">
    <source>
        <dbReference type="ARBA" id="ARBA00013200"/>
    </source>
</evidence>
<evidence type="ECO:0000256" key="14">
    <source>
        <dbReference type="ARBA" id="ARBA00025228"/>
    </source>
</evidence>
<feature type="transmembrane region" description="Helical" evidence="19">
    <location>
        <begin position="209"/>
        <end position="229"/>
    </location>
</feature>
<dbReference type="InterPro" id="IPR003805">
    <property type="entry name" value="CobS"/>
</dbReference>
<dbReference type="EC" id="2.7.8.26" evidence="5 19"/>
<keyword evidence="21" id="KW-1185">Reference proteome</keyword>
<organism evidence="20 21">
    <name type="scientific">Rhodopseudomonas rhenobacensis</name>
    <dbReference type="NCBI Taxonomy" id="87461"/>
    <lineage>
        <taxon>Bacteria</taxon>
        <taxon>Pseudomonadati</taxon>
        <taxon>Pseudomonadota</taxon>
        <taxon>Alphaproteobacteria</taxon>
        <taxon>Hyphomicrobiales</taxon>
        <taxon>Nitrobacteraceae</taxon>
        <taxon>Rhodopseudomonas</taxon>
    </lineage>
</organism>
<dbReference type="PANTHER" id="PTHR34148">
    <property type="entry name" value="ADENOSYLCOBINAMIDE-GDP RIBAZOLETRANSFERASE"/>
    <property type="match status" value="1"/>
</dbReference>
<evidence type="ECO:0000256" key="11">
    <source>
        <dbReference type="ARBA" id="ARBA00022842"/>
    </source>
</evidence>
<feature type="transmembrane region" description="Helical" evidence="19">
    <location>
        <begin position="47"/>
        <end position="67"/>
    </location>
</feature>
<sequence length="260" mass="25743">MANDDPKSGQLGEWLDDLRIATALLTRVPMPHPEGAVPPDIARAQRLFPIVGALIGIVVGMVDVALLGMGVPALGAAALALGASAALTGALHEDGLADVGDGFGGGRDRAAKLSIMRDSRLGTYGTLVLLVGFATRLAALAALPAAMVVPALVAAHALGRAAIPVLAANMPFARADGLGKMAGRPAAAGALVAVGLAVVIALLCLPLKAAILALLLTAAGAAAVALLAWRQIGGVTGDVFGAAEQVAETAVLVMLAARFG</sequence>
<dbReference type="Pfam" id="PF02654">
    <property type="entry name" value="CobS"/>
    <property type="match status" value="1"/>
</dbReference>
<dbReference type="AlphaFoldDB" id="A0A7W7Z253"/>
<evidence type="ECO:0000256" key="8">
    <source>
        <dbReference type="ARBA" id="ARBA00022573"/>
    </source>
</evidence>
<proteinExistence type="inferred from homology"/>
<evidence type="ECO:0000256" key="3">
    <source>
        <dbReference type="ARBA" id="ARBA00004663"/>
    </source>
</evidence>
<keyword evidence="9 19" id="KW-0808">Transferase</keyword>
<name>A0A7W7Z253_9BRAD</name>
<evidence type="ECO:0000256" key="17">
    <source>
        <dbReference type="ARBA" id="ARBA00048623"/>
    </source>
</evidence>
<keyword evidence="8 19" id="KW-0169">Cobalamin biosynthesis</keyword>
<evidence type="ECO:0000313" key="20">
    <source>
        <dbReference type="EMBL" id="MBB5046599.1"/>
    </source>
</evidence>
<evidence type="ECO:0000256" key="1">
    <source>
        <dbReference type="ARBA" id="ARBA00001946"/>
    </source>
</evidence>
<dbReference type="RefSeq" id="WP_184255677.1">
    <property type="nucleotide sequence ID" value="NZ_JACHIH010000005.1"/>
</dbReference>
<dbReference type="Proteomes" id="UP000542353">
    <property type="component" value="Unassembled WGS sequence"/>
</dbReference>
<keyword evidence="12 19" id="KW-1133">Transmembrane helix</keyword>
<comment type="cofactor">
    <cofactor evidence="1 19">
        <name>Mg(2+)</name>
        <dbReference type="ChEBI" id="CHEBI:18420"/>
    </cofactor>
</comment>
<keyword evidence="13 19" id="KW-0472">Membrane</keyword>
<evidence type="ECO:0000256" key="12">
    <source>
        <dbReference type="ARBA" id="ARBA00022989"/>
    </source>
</evidence>
<comment type="function">
    <text evidence="14 19">Joins adenosylcobinamide-GDP and alpha-ribazole to generate adenosylcobalamin (Ado-cobalamin). Also synthesizes adenosylcobalamin 5'-phosphate from adenosylcobinamide-GDP and alpha-ribazole 5'-phosphate.</text>
</comment>
<protein>
    <recommendedName>
        <fullName evidence="6 19">Adenosylcobinamide-GDP ribazoletransferase</fullName>
        <ecNumber evidence="5 19">2.7.8.26</ecNumber>
    </recommendedName>
    <alternativeName>
        <fullName evidence="16 19">Cobalamin synthase</fullName>
    </alternativeName>
    <alternativeName>
        <fullName evidence="15 19">Cobalamin-5'-phosphate synthase</fullName>
    </alternativeName>
</protein>
<dbReference type="GO" id="GO:0009236">
    <property type="term" value="P:cobalamin biosynthetic process"/>
    <property type="evidence" value="ECO:0007669"/>
    <property type="project" value="UniProtKB-UniRule"/>
</dbReference>
<keyword evidence="10 19" id="KW-0812">Transmembrane</keyword>
<comment type="subcellular location">
    <subcellularLocation>
        <location evidence="2 19">Cell membrane</location>
        <topology evidence="2 19">Multi-pass membrane protein</topology>
    </subcellularLocation>
</comment>
<reference evidence="20 21" key="1">
    <citation type="submission" date="2020-08" db="EMBL/GenBank/DDBJ databases">
        <title>Genomic Encyclopedia of Type Strains, Phase IV (KMG-IV): sequencing the most valuable type-strain genomes for metagenomic binning, comparative biology and taxonomic classification.</title>
        <authorList>
            <person name="Goeker M."/>
        </authorList>
    </citation>
    <scope>NUCLEOTIDE SEQUENCE [LARGE SCALE GENOMIC DNA]</scope>
    <source>
        <strain evidence="20 21">DSM 12706</strain>
    </source>
</reference>
<accession>A0A7W7Z253</accession>
<evidence type="ECO:0000256" key="19">
    <source>
        <dbReference type="HAMAP-Rule" id="MF_00719"/>
    </source>
</evidence>
<evidence type="ECO:0000256" key="7">
    <source>
        <dbReference type="ARBA" id="ARBA00022475"/>
    </source>
</evidence>
<evidence type="ECO:0000256" key="4">
    <source>
        <dbReference type="ARBA" id="ARBA00010561"/>
    </source>
</evidence>
<comment type="pathway">
    <text evidence="3 19">Cofactor biosynthesis; adenosylcobalamin biosynthesis; adenosylcobalamin from cob(II)yrinate a,c-diamide: step 7/7.</text>
</comment>
<evidence type="ECO:0000256" key="10">
    <source>
        <dbReference type="ARBA" id="ARBA00022692"/>
    </source>
</evidence>
<evidence type="ECO:0000256" key="9">
    <source>
        <dbReference type="ARBA" id="ARBA00022679"/>
    </source>
</evidence>
<evidence type="ECO:0000256" key="16">
    <source>
        <dbReference type="ARBA" id="ARBA00032853"/>
    </source>
</evidence>
<comment type="catalytic activity">
    <reaction evidence="18 19">
        <text>alpha-ribazole 5'-phosphate + adenosylcob(III)inamide-GDP = adenosylcob(III)alamin 5'-phosphate + GMP + H(+)</text>
        <dbReference type="Rhea" id="RHEA:23560"/>
        <dbReference type="ChEBI" id="CHEBI:15378"/>
        <dbReference type="ChEBI" id="CHEBI:57918"/>
        <dbReference type="ChEBI" id="CHEBI:58115"/>
        <dbReference type="ChEBI" id="CHEBI:60487"/>
        <dbReference type="ChEBI" id="CHEBI:60493"/>
        <dbReference type="EC" id="2.7.8.26"/>
    </reaction>
</comment>
<dbReference type="GO" id="GO:0051073">
    <property type="term" value="F:adenosylcobinamide-GDP ribazoletransferase activity"/>
    <property type="evidence" value="ECO:0007669"/>
    <property type="project" value="UniProtKB-UniRule"/>
</dbReference>
<evidence type="ECO:0000256" key="15">
    <source>
        <dbReference type="ARBA" id="ARBA00032605"/>
    </source>
</evidence>
<evidence type="ECO:0000256" key="6">
    <source>
        <dbReference type="ARBA" id="ARBA00015850"/>
    </source>
</evidence>
<feature type="transmembrane region" description="Helical" evidence="19">
    <location>
        <begin position="149"/>
        <end position="173"/>
    </location>
</feature>
<evidence type="ECO:0000256" key="2">
    <source>
        <dbReference type="ARBA" id="ARBA00004651"/>
    </source>
</evidence>